<reference evidence="2 3" key="1">
    <citation type="submission" date="2014-02" db="EMBL/GenBank/DDBJ databases">
        <authorList>
            <person name="Sears C."/>
            <person name="Carroll K."/>
            <person name="Sack B.R."/>
            <person name="Qadri F."/>
            <person name="Myers L.L."/>
            <person name="Chung G.-T."/>
            <person name="Escheverria P."/>
            <person name="Fraser C.M."/>
            <person name="Sadzewicz L."/>
            <person name="Shefchek K.A."/>
            <person name="Tallon L."/>
            <person name="Das S.P."/>
            <person name="Daugherty S."/>
            <person name="Mongodin E.F."/>
        </authorList>
    </citation>
    <scope>NUCLEOTIDE SEQUENCE [LARGE SCALE GENOMIC DNA]</scope>
    <source>
        <strain evidence="2 3">2-F-2 #4</strain>
    </source>
</reference>
<feature type="compositionally biased region" description="Polar residues" evidence="1">
    <location>
        <begin position="1"/>
        <end position="11"/>
    </location>
</feature>
<evidence type="ECO:0000313" key="2">
    <source>
        <dbReference type="EMBL" id="EXZ41902.1"/>
    </source>
</evidence>
<dbReference type="EMBL" id="JGDM01000167">
    <property type="protein sequence ID" value="EXZ41902.1"/>
    <property type="molecule type" value="Genomic_DNA"/>
</dbReference>
<feature type="region of interest" description="Disordered" evidence="1">
    <location>
        <begin position="1"/>
        <end position="44"/>
    </location>
</feature>
<name>A0A015ZC18_BACFG</name>
<evidence type="ECO:0000313" key="3">
    <source>
        <dbReference type="Proteomes" id="UP000022272"/>
    </source>
</evidence>
<protein>
    <submittedName>
        <fullName evidence="2">Uncharacterized protein</fullName>
    </submittedName>
</protein>
<sequence>MAENIPQQAEQPSKRGKKKNYQSYGKDDRHRTSKAVGKATGMVL</sequence>
<accession>A0A015ZC18</accession>
<comment type="caution">
    <text evidence="2">The sequence shown here is derived from an EMBL/GenBank/DDBJ whole genome shotgun (WGS) entry which is preliminary data.</text>
</comment>
<organism evidence="2 3">
    <name type="scientific">Bacteroides fragilis str. 2-F-2 #4</name>
    <dbReference type="NCBI Taxonomy" id="1339280"/>
    <lineage>
        <taxon>Bacteria</taxon>
        <taxon>Pseudomonadati</taxon>
        <taxon>Bacteroidota</taxon>
        <taxon>Bacteroidia</taxon>
        <taxon>Bacteroidales</taxon>
        <taxon>Bacteroidaceae</taxon>
        <taxon>Bacteroides</taxon>
    </lineage>
</organism>
<proteinExistence type="predicted"/>
<evidence type="ECO:0000256" key="1">
    <source>
        <dbReference type="SAM" id="MobiDB-lite"/>
    </source>
</evidence>
<dbReference type="AlphaFoldDB" id="A0A015ZC18"/>
<gene>
    <name evidence="2" type="ORF">M076_4989</name>
</gene>
<dbReference type="Proteomes" id="UP000022272">
    <property type="component" value="Unassembled WGS sequence"/>
</dbReference>